<evidence type="ECO:0000259" key="7">
    <source>
        <dbReference type="Pfam" id="PF01765"/>
    </source>
</evidence>
<dbReference type="CDD" id="cd00520">
    <property type="entry name" value="RRF"/>
    <property type="match status" value="1"/>
</dbReference>
<comment type="caution">
    <text evidence="8">The sequence shown here is derived from an EMBL/GenBank/DDBJ whole genome shotgun (WGS) entry which is preliminary data.</text>
</comment>
<keyword evidence="4 6" id="KW-0648">Protein biosynthesis</keyword>
<dbReference type="RefSeq" id="WP_165107797.1">
    <property type="nucleotide sequence ID" value="NZ_JAAKYA010000064.1"/>
</dbReference>
<evidence type="ECO:0000256" key="2">
    <source>
        <dbReference type="ARBA" id="ARBA00005912"/>
    </source>
</evidence>
<evidence type="ECO:0000313" key="8">
    <source>
        <dbReference type="EMBL" id="NGO39644.1"/>
    </source>
</evidence>
<evidence type="ECO:0000313" key="9">
    <source>
        <dbReference type="Proteomes" id="UP000477311"/>
    </source>
</evidence>
<comment type="function">
    <text evidence="5 6">Responsible for the release of ribosomes from messenger RNA at the termination of protein biosynthesis. May increase the efficiency of translation by recycling ribosomes from one round of translation to another.</text>
</comment>
<sequence length="186" mass="21462">MTLDEILLEAEEKMTKTEQFVLREFAGVRTGKASPALVENIMVEAYGGQMRIRELAGITTPEPRVLVIQPWDASLVHAIEKAIQKANLGITPSIQGKTVRLFFPELSQERRQEFVRIVRKMAEDARVAIRHVRRDALEELRKHKHDSGITEDEEKQAEKELQKLTDEFIARIDKHLEHKEKEIMTV</sequence>
<dbReference type="GO" id="GO:0005737">
    <property type="term" value="C:cytoplasm"/>
    <property type="evidence" value="ECO:0007669"/>
    <property type="project" value="UniProtKB-SubCell"/>
</dbReference>
<dbReference type="Pfam" id="PF01765">
    <property type="entry name" value="RRF"/>
    <property type="match status" value="1"/>
</dbReference>
<keyword evidence="9" id="KW-1185">Reference proteome</keyword>
<dbReference type="FunFam" id="1.10.132.20:FF:000001">
    <property type="entry name" value="Ribosome-recycling factor"/>
    <property type="match status" value="1"/>
</dbReference>
<dbReference type="FunFam" id="3.30.1360.40:FF:000001">
    <property type="entry name" value="Ribosome-recycling factor"/>
    <property type="match status" value="1"/>
</dbReference>
<evidence type="ECO:0000256" key="5">
    <source>
        <dbReference type="ARBA" id="ARBA00025050"/>
    </source>
</evidence>
<dbReference type="GO" id="GO:0006415">
    <property type="term" value="P:translational termination"/>
    <property type="evidence" value="ECO:0007669"/>
    <property type="project" value="UniProtKB-UniRule"/>
</dbReference>
<dbReference type="Gene3D" id="3.30.1360.40">
    <property type="match status" value="1"/>
</dbReference>
<dbReference type="Gene3D" id="1.10.132.20">
    <property type="entry name" value="Ribosome-recycling factor"/>
    <property type="match status" value="1"/>
</dbReference>
<accession>A0A6M1RWA1</accession>
<dbReference type="InterPro" id="IPR036191">
    <property type="entry name" value="RRF_sf"/>
</dbReference>
<dbReference type="PANTHER" id="PTHR20982">
    <property type="entry name" value="RIBOSOME RECYCLING FACTOR"/>
    <property type="match status" value="1"/>
</dbReference>
<proteinExistence type="inferred from homology"/>
<dbReference type="EMBL" id="JAAKYA010000064">
    <property type="protein sequence ID" value="NGO39644.1"/>
    <property type="molecule type" value="Genomic_DNA"/>
</dbReference>
<keyword evidence="3 6" id="KW-0963">Cytoplasm</keyword>
<comment type="subcellular location">
    <subcellularLocation>
        <location evidence="1 6">Cytoplasm</location>
    </subcellularLocation>
</comment>
<dbReference type="NCBIfam" id="TIGR00496">
    <property type="entry name" value="frr"/>
    <property type="match status" value="1"/>
</dbReference>
<dbReference type="AlphaFoldDB" id="A0A6M1RWA1"/>
<evidence type="ECO:0000256" key="4">
    <source>
        <dbReference type="ARBA" id="ARBA00022917"/>
    </source>
</evidence>
<evidence type="ECO:0000256" key="1">
    <source>
        <dbReference type="ARBA" id="ARBA00004496"/>
    </source>
</evidence>
<evidence type="ECO:0000256" key="3">
    <source>
        <dbReference type="ARBA" id="ARBA00022490"/>
    </source>
</evidence>
<reference evidence="8 9" key="1">
    <citation type="submission" date="2020-02" db="EMBL/GenBank/DDBJ databases">
        <title>Draft genome sequence of Limisphaera ngatamarikiensis NGM72.4T, a thermophilic Verrucomicrobia grouped in subdivision 3.</title>
        <authorList>
            <person name="Carere C.R."/>
            <person name="Steen J."/>
            <person name="Hugenholtz P."/>
            <person name="Stott M.B."/>
        </authorList>
    </citation>
    <scope>NUCLEOTIDE SEQUENCE [LARGE SCALE GENOMIC DNA]</scope>
    <source>
        <strain evidence="8 9">NGM72.4</strain>
    </source>
</reference>
<dbReference type="GO" id="GO:0043023">
    <property type="term" value="F:ribosomal large subunit binding"/>
    <property type="evidence" value="ECO:0007669"/>
    <property type="project" value="TreeGrafter"/>
</dbReference>
<feature type="domain" description="Ribosome recycling factor" evidence="7">
    <location>
        <begin position="23"/>
        <end position="184"/>
    </location>
</feature>
<organism evidence="8 9">
    <name type="scientific">Limisphaera ngatamarikiensis</name>
    <dbReference type="NCBI Taxonomy" id="1324935"/>
    <lineage>
        <taxon>Bacteria</taxon>
        <taxon>Pseudomonadati</taxon>
        <taxon>Verrucomicrobiota</taxon>
        <taxon>Verrucomicrobiia</taxon>
        <taxon>Limisphaerales</taxon>
        <taxon>Limisphaeraceae</taxon>
        <taxon>Limisphaera</taxon>
    </lineage>
</organism>
<comment type="similarity">
    <text evidence="2 6">Belongs to the RRF family.</text>
</comment>
<dbReference type="SUPFAM" id="SSF55194">
    <property type="entry name" value="Ribosome recycling factor, RRF"/>
    <property type="match status" value="1"/>
</dbReference>
<dbReference type="InterPro" id="IPR002661">
    <property type="entry name" value="Ribosome_recyc_fac"/>
</dbReference>
<dbReference type="HAMAP" id="MF_00040">
    <property type="entry name" value="RRF"/>
    <property type="match status" value="1"/>
</dbReference>
<dbReference type="Proteomes" id="UP000477311">
    <property type="component" value="Unassembled WGS sequence"/>
</dbReference>
<gene>
    <name evidence="6 8" type="primary">frr</name>
    <name evidence="8" type="ORF">G4L39_09585</name>
</gene>
<protein>
    <recommendedName>
        <fullName evidence="6">Ribosome-recycling factor</fullName>
        <shortName evidence="6">RRF</shortName>
    </recommendedName>
    <alternativeName>
        <fullName evidence="6">Ribosome-releasing factor</fullName>
    </alternativeName>
</protein>
<evidence type="ECO:0000256" key="6">
    <source>
        <dbReference type="HAMAP-Rule" id="MF_00040"/>
    </source>
</evidence>
<dbReference type="InterPro" id="IPR023584">
    <property type="entry name" value="Ribosome_recyc_fac_dom"/>
</dbReference>
<dbReference type="PANTHER" id="PTHR20982:SF3">
    <property type="entry name" value="MITOCHONDRIAL RIBOSOME RECYCLING FACTOR PSEUDO 1"/>
    <property type="match status" value="1"/>
</dbReference>
<name>A0A6M1RWA1_9BACT</name>